<sequence>MSFRPAALPHRPWRPAPATCLAARDPAARDAANDAAPTAGSPWWKRWSQALAWLEPAGPAPSTWTSGFPMLDAALPGGGWPCHGLVEVLAPRPGHPEFALLAPALAGAAARQQRFGAIGAPVGGVGLAAIGGFESTGLPAWGDAEPGDAATGTPTASVLQDALHWLQQGSEGVLVVWLPEMGMTQLRALKRAARRRRTLVFVVRPWVANWDDSEADLRLCLIAGKGGQWEVRVHRQAAQAAPTVRVPALGPAPARHLRVVRDPQDRRRALLSGSFEQVCAELDRLAEIERQTESTQPTWRRIDA</sequence>
<accession>A0A2S5T6M6</accession>
<reference evidence="1 2" key="1">
    <citation type="submission" date="2018-02" db="EMBL/GenBank/DDBJ databases">
        <title>Reclassifiation of [Polyangium] brachysporum DSM 7029 as Guopingzhaonella breviflexa gen. nov., sp. nov., a member of the family Comamonadaceae.</title>
        <authorList>
            <person name="Tang B."/>
        </authorList>
    </citation>
    <scope>NUCLEOTIDE SEQUENCE [LARGE SCALE GENOMIC DNA]</scope>
    <source>
        <strain evidence="1 2">DSM 15344</strain>
    </source>
</reference>
<evidence type="ECO:0008006" key="3">
    <source>
        <dbReference type="Google" id="ProtNLM"/>
    </source>
</evidence>
<dbReference type="EMBL" id="PSNY01000005">
    <property type="protein sequence ID" value="PPE70582.1"/>
    <property type="molecule type" value="Genomic_DNA"/>
</dbReference>
<dbReference type="Proteomes" id="UP000239406">
    <property type="component" value="Unassembled WGS sequence"/>
</dbReference>
<protein>
    <recommendedName>
        <fullName evidence="3">Protein ImuA</fullName>
    </recommendedName>
</protein>
<dbReference type="RefSeq" id="WP_104356671.1">
    <property type="nucleotide sequence ID" value="NZ_CP064338.1"/>
</dbReference>
<comment type="caution">
    <text evidence="1">The sequence shown here is derived from an EMBL/GenBank/DDBJ whole genome shotgun (WGS) entry which is preliminary data.</text>
</comment>
<evidence type="ECO:0000313" key="2">
    <source>
        <dbReference type="Proteomes" id="UP000239406"/>
    </source>
</evidence>
<proteinExistence type="predicted"/>
<keyword evidence="2" id="KW-1185">Reference proteome</keyword>
<organism evidence="1 2">
    <name type="scientific">Caldimonas thermodepolymerans</name>
    <dbReference type="NCBI Taxonomy" id="215580"/>
    <lineage>
        <taxon>Bacteria</taxon>
        <taxon>Pseudomonadati</taxon>
        <taxon>Pseudomonadota</taxon>
        <taxon>Betaproteobacteria</taxon>
        <taxon>Burkholderiales</taxon>
        <taxon>Sphaerotilaceae</taxon>
        <taxon>Caldimonas</taxon>
    </lineage>
</organism>
<name>A0A2S5T6M6_9BURK</name>
<evidence type="ECO:0000313" key="1">
    <source>
        <dbReference type="EMBL" id="PPE70582.1"/>
    </source>
</evidence>
<dbReference type="AlphaFoldDB" id="A0A2S5T6M6"/>
<gene>
    <name evidence="1" type="ORF">C1702_05405</name>
</gene>